<evidence type="ECO:0000256" key="2">
    <source>
        <dbReference type="ARBA" id="ARBA00009713"/>
    </source>
</evidence>
<comment type="similarity">
    <text evidence="2">Belongs to the WD repeat mio family.</text>
</comment>
<feature type="repeat" description="WD" evidence="6">
    <location>
        <begin position="194"/>
        <end position="229"/>
    </location>
</feature>
<dbReference type="SMART" id="SM00320">
    <property type="entry name" value="WD40"/>
    <property type="match status" value="6"/>
</dbReference>
<comment type="similarity">
    <text evidence="1">Belongs to the WD repeat WDR24 family.</text>
</comment>
<feature type="region of interest" description="Disordered" evidence="7">
    <location>
        <begin position="442"/>
        <end position="480"/>
    </location>
</feature>
<reference evidence="10" key="1">
    <citation type="submission" date="2022-11" db="UniProtKB">
        <authorList>
            <consortium name="WormBaseParasite"/>
        </authorList>
    </citation>
    <scope>IDENTIFICATION</scope>
</reference>
<evidence type="ECO:0000313" key="9">
    <source>
        <dbReference type="Proteomes" id="UP000887540"/>
    </source>
</evidence>
<dbReference type="GO" id="GO:0016239">
    <property type="term" value="P:positive regulation of macroautophagy"/>
    <property type="evidence" value="ECO:0007669"/>
    <property type="project" value="TreeGrafter"/>
</dbReference>
<dbReference type="Gene3D" id="2.130.10.10">
    <property type="entry name" value="YVTN repeat-like/Quinoprotein amine dehydrogenase"/>
    <property type="match status" value="1"/>
</dbReference>
<evidence type="ECO:0000256" key="4">
    <source>
        <dbReference type="ARBA" id="ARBA00022737"/>
    </source>
</evidence>
<evidence type="ECO:0000256" key="6">
    <source>
        <dbReference type="PROSITE-ProRule" id="PRU00221"/>
    </source>
</evidence>
<dbReference type="PANTHER" id="PTHR46200:SF1">
    <property type="entry name" value="GATOR COMPLEX PROTEIN WDR24"/>
    <property type="match status" value="1"/>
</dbReference>
<evidence type="ECO:0000256" key="3">
    <source>
        <dbReference type="ARBA" id="ARBA00022574"/>
    </source>
</evidence>
<dbReference type="InterPro" id="IPR037590">
    <property type="entry name" value="WDR24"/>
</dbReference>
<feature type="compositionally biased region" description="Acidic residues" evidence="7">
    <location>
        <begin position="553"/>
        <end position="577"/>
    </location>
</feature>
<evidence type="ECO:0000256" key="7">
    <source>
        <dbReference type="SAM" id="MobiDB-lite"/>
    </source>
</evidence>
<sequence>MNVRKKRNVVLHLHEPIDALCATRSHSMVAVAGRNILKVFGLKDDRFEPKLDLRKSKQKLFFSGSVSWSPLKENWIASSSTTGTVNLWDLETQNYVSLSHNEPHFRSHKAVTTKVCFHEFNENLLVSGSKDGTIWLYDTRLAEPVQFFSASQESIRDIQFGLDSAMEDLFVVADDSGSVRFWDIKKGDRPLREFRASPTIVFSVALNPQGDSKSLIATGGRDKFIRVWDWSKVNPDICYSVETMASVGRVVWCPDNNWHVASCFNMTDNSIHIWDIRRPYLPYAAFNDHNQLCTDISWSKGSSADKFVSCGKDGLLVLHYMENAHRPIQYANNVALDYGSTCDEVVFAVPSRMGFPMDRRSNDPFGRKQPSFLYTANPKDPFIATSQNIVFLAKNYKLLGDSVEELCDHNAIIAEQIGEEHVAYTWRMIGLLCTQSDIASNRPKLKSDSHQHHSPSADLKKDDHRRSGGVGQSSDEEDRLNSVNNELLLTGTIPQSVQQSLATSADFFFGLSELNLDGLMFGGSNEMMISRSCSRLSLVSSVDIMKLKEEAFDSLDEADEDSDQEEELLDDLDDENQESNRDKDNEISVYPGAGTLPTWDSLPMLKTALEYYSNRGDVQTCASICLVIGEKITKLIPENQVELWIFSYLEILERLNLWNTSALIIKLCYRPRINQLSNESTFVKIYCKKCKTTSMSASPKCRKCKQNYYLCCICEAIVKIGIWVECPDCGHGGHQFHIEQWFSKFNHCPVAMCNCECRPIINKGMKRDASGSSFKRLLV</sequence>
<feature type="domain" description="GATOR2 complex protein MIO zinc-ribbon like" evidence="8">
    <location>
        <begin position="721"/>
        <end position="758"/>
    </location>
</feature>
<protein>
    <recommendedName>
        <fullName evidence="5">GATOR2 complex protein WDR24</fullName>
    </recommendedName>
</protein>
<keyword evidence="4" id="KW-0677">Repeat</keyword>
<keyword evidence="9" id="KW-1185">Reference proteome</keyword>
<dbReference type="InterPro" id="IPR001680">
    <property type="entry name" value="WD40_rpt"/>
</dbReference>
<dbReference type="AlphaFoldDB" id="A0A914D3B2"/>
<evidence type="ECO:0000256" key="5">
    <source>
        <dbReference type="ARBA" id="ARBA00040269"/>
    </source>
</evidence>
<dbReference type="InterPro" id="IPR036322">
    <property type="entry name" value="WD40_repeat_dom_sf"/>
</dbReference>
<evidence type="ECO:0000256" key="1">
    <source>
        <dbReference type="ARBA" id="ARBA00008134"/>
    </source>
</evidence>
<dbReference type="GO" id="GO:0061700">
    <property type="term" value="C:GATOR2 complex"/>
    <property type="evidence" value="ECO:0007669"/>
    <property type="project" value="TreeGrafter"/>
</dbReference>
<dbReference type="Pfam" id="PF00400">
    <property type="entry name" value="WD40"/>
    <property type="match status" value="3"/>
</dbReference>
<dbReference type="GO" id="GO:1904263">
    <property type="term" value="P:positive regulation of TORC1 signaling"/>
    <property type="evidence" value="ECO:0007669"/>
    <property type="project" value="TreeGrafter"/>
</dbReference>
<organism evidence="9 10">
    <name type="scientific">Acrobeloides nanus</name>
    <dbReference type="NCBI Taxonomy" id="290746"/>
    <lineage>
        <taxon>Eukaryota</taxon>
        <taxon>Metazoa</taxon>
        <taxon>Ecdysozoa</taxon>
        <taxon>Nematoda</taxon>
        <taxon>Chromadorea</taxon>
        <taxon>Rhabditida</taxon>
        <taxon>Tylenchina</taxon>
        <taxon>Cephalobomorpha</taxon>
        <taxon>Cephaloboidea</taxon>
        <taxon>Cephalobidae</taxon>
        <taxon>Acrobeloides</taxon>
    </lineage>
</organism>
<feature type="repeat" description="WD" evidence="6">
    <location>
        <begin position="105"/>
        <end position="147"/>
    </location>
</feature>
<dbReference type="PROSITE" id="PS50082">
    <property type="entry name" value="WD_REPEATS_2"/>
    <property type="match status" value="3"/>
</dbReference>
<keyword evidence="3 6" id="KW-0853">WD repeat</keyword>
<evidence type="ECO:0000259" key="8">
    <source>
        <dbReference type="Pfam" id="PF17034"/>
    </source>
</evidence>
<feature type="repeat" description="WD" evidence="6">
    <location>
        <begin position="65"/>
        <end position="98"/>
    </location>
</feature>
<dbReference type="PANTHER" id="PTHR46200">
    <property type="entry name" value="GATOR COMPLEX PROTEIN WDR24"/>
    <property type="match status" value="1"/>
</dbReference>
<feature type="region of interest" description="Disordered" evidence="7">
    <location>
        <begin position="553"/>
        <end position="589"/>
    </location>
</feature>
<dbReference type="GO" id="GO:0034198">
    <property type="term" value="P:cellular response to amino acid starvation"/>
    <property type="evidence" value="ECO:0007669"/>
    <property type="project" value="TreeGrafter"/>
</dbReference>
<dbReference type="WBParaSite" id="ACRNAN_scaffold1781.g6317.t1">
    <property type="protein sequence ID" value="ACRNAN_scaffold1781.g6317.t1"/>
    <property type="gene ID" value="ACRNAN_scaffold1781.g6317"/>
</dbReference>
<dbReference type="Pfam" id="PF17034">
    <property type="entry name" value="zinc_ribbon_16"/>
    <property type="match status" value="1"/>
</dbReference>
<dbReference type="Proteomes" id="UP000887540">
    <property type="component" value="Unplaced"/>
</dbReference>
<dbReference type="InterPro" id="IPR015943">
    <property type="entry name" value="WD40/YVTN_repeat-like_dom_sf"/>
</dbReference>
<dbReference type="GO" id="GO:0005829">
    <property type="term" value="C:cytosol"/>
    <property type="evidence" value="ECO:0007669"/>
    <property type="project" value="TreeGrafter"/>
</dbReference>
<accession>A0A914D3B2</accession>
<proteinExistence type="inferred from homology"/>
<dbReference type="GO" id="GO:0005774">
    <property type="term" value="C:vacuolar membrane"/>
    <property type="evidence" value="ECO:0007669"/>
    <property type="project" value="TreeGrafter"/>
</dbReference>
<name>A0A914D3B2_9BILA</name>
<dbReference type="InterPro" id="IPR031488">
    <property type="entry name" value="Zn_ribbon_mio"/>
</dbReference>
<evidence type="ECO:0000313" key="10">
    <source>
        <dbReference type="WBParaSite" id="ACRNAN_scaffold1781.g6317.t1"/>
    </source>
</evidence>
<dbReference type="SUPFAM" id="SSF50978">
    <property type="entry name" value="WD40 repeat-like"/>
    <property type="match status" value="1"/>
</dbReference>